<dbReference type="PANTHER" id="PTHR21039">
    <property type="entry name" value="HISTIDINOL PHOSPHATASE-RELATED"/>
    <property type="match status" value="1"/>
</dbReference>
<reference evidence="10 11" key="1">
    <citation type="submission" date="2016-11" db="EMBL/GenBank/DDBJ databases">
        <authorList>
            <person name="Jaros S."/>
            <person name="Januszkiewicz K."/>
            <person name="Wedrychowicz H."/>
        </authorList>
    </citation>
    <scope>NUCLEOTIDE SEQUENCE [LARGE SCALE GENOMIC DNA]</scope>
    <source>
        <strain evidence="10 11">DSM 14828</strain>
    </source>
</reference>
<name>A0A1M4XB73_9FIRM</name>
<evidence type="ECO:0000256" key="7">
    <source>
        <dbReference type="ARBA" id="ARBA00049158"/>
    </source>
</evidence>
<dbReference type="GO" id="GO:0000105">
    <property type="term" value="P:L-histidine biosynthetic process"/>
    <property type="evidence" value="ECO:0007669"/>
    <property type="project" value="UniProtKB-UniRule"/>
</dbReference>
<dbReference type="InterPro" id="IPR010140">
    <property type="entry name" value="Histidinol_P_phosphatase_HisJ"/>
</dbReference>
<evidence type="ECO:0000256" key="8">
    <source>
        <dbReference type="RuleBase" id="RU366003"/>
    </source>
</evidence>
<keyword evidence="6 8" id="KW-0368">Histidine biosynthesis</keyword>
<organism evidence="10 11">
    <name type="scientific">Alkalibacter saccharofermentans DSM 14828</name>
    <dbReference type="NCBI Taxonomy" id="1120975"/>
    <lineage>
        <taxon>Bacteria</taxon>
        <taxon>Bacillati</taxon>
        <taxon>Bacillota</taxon>
        <taxon>Clostridia</taxon>
        <taxon>Eubacteriales</taxon>
        <taxon>Eubacteriaceae</taxon>
        <taxon>Alkalibacter</taxon>
    </lineage>
</organism>
<dbReference type="STRING" id="1120975.SAMN02746064_01457"/>
<dbReference type="InterPro" id="IPR016195">
    <property type="entry name" value="Pol/histidinol_Pase-like"/>
</dbReference>
<gene>
    <name evidence="10" type="ORF">SAMN02746064_01457</name>
</gene>
<feature type="domain" description="Polymerase/histidinol phosphatase N-terminal" evidence="9">
    <location>
        <begin position="4"/>
        <end position="84"/>
    </location>
</feature>
<proteinExistence type="inferred from homology"/>
<dbReference type="SMART" id="SM00481">
    <property type="entry name" value="POLIIIAc"/>
    <property type="match status" value="1"/>
</dbReference>
<comment type="catalytic activity">
    <reaction evidence="7 8">
        <text>L-histidinol phosphate + H2O = L-histidinol + phosphate</text>
        <dbReference type="Rhea" id="RHEA:14465"/>
        <dbReference type="ChEBI" id="CHEBI:15377"/>
        <dbReference type="ChEBI" id="CHEBI:43474"/>
        <dbReference type="ChEBI" id="CHEBI:57699"/>
        <dbReference type="ChEBI" id="CHEBI:57980"/>
        <dbReference type="EC" id="3.1.3.15"/>
    </reaction>
</comment>
<dbReference type="PANTHER" id="PTHR21039:SF0">
    <property type="entry name" value="HISTIDINOL-PHOSPHATASE"/>
    <property type="match status" value="1"/>
</dbReference>
<sequence>MIKTNYHAHCTYCDGKNTIEDMVLRAVEAGFEHIGISSHAPIEEEHWTMDEKMLEEYFNEIEEIKLKHKDKIKVYTGMEIDYFFDRGLNPVMKNHMERLDYFIGSVHALGKTDEDRYWFVDDAFEGVEEGIKTTFHGDGRRAVETYYEIMSKMVKESNPDIVGHMDIIKKNNKNSILFNEEDQWYVDVVKGFLSIVKEYGSVIEINTGGIRRYGADCFYPSHWILDLIKDMDVKITVNGDSHDLEGMDFYYGETRDLLISKGIDHIYAFDGKEWIKTKF</sequence>
<keyword evidence="11" id="KW-1185">Reference proteome</keyword>
<evidence type="ECO:0000256" key="4">
    <source>
        <dbReference type="ARBA" id="ARBA00022605"/>
    </source>
</evidence>
<evidence type="ECO:0000256" key="1">
    <source>
        <dbReference type="ARBA" id="ARBA00004970"/>
    </source>
</evidence>
<comment type="similarity">
    <text evidence="2 8">Belongs to the PHP hydrolase family. HisK subfamily.</text>
</comment>
<keyword evidence="4 8" id="KW-0028">Amino-acid biosynthesis</keyword>
<dbReference type="UniPathway" id="UPA00031">
    <property type="reaction ID" value="UER00013"/>
</dbReference>
<dbReference type="SUPFAM" id="SSF89550">
    <property type="entry name" value="PHP domain-like"/>
    <property type="match status" value="1"/>
</dbReference>
<dbReference type="EC" id="3.1.3.15" evidence="3 8"/>
<dbReference type="InterPro" id="IPR004013">
    <property type="entry name" value="PHP_dom"/>
</dbReference>
<dbReference type="OrthoDB" id="9775255at2"/>
<evidence type="ECO:0000313" key="10">
    <source>
        <dbReference type="EMBL" id="SHE90650.1"/>
    </source>
</evidence>
<dbReference type="GO" id="GO:0005737">
    <property type="term" value="C:cytoplasm"/>
    <property type="evidence" value="ECO:0007669"/>
    <property type="project" value="TreeGrafter"/>
</dbReference>
<dbReference type="Proteomes" id="UP000184251">
    <property type="component" value="Unassembled WGS sequence"/>
</dbReference>
<dbReference type="Gene3D" id="3.20.20.140">
    <property type="entry name" value="Metal-dependent hydrolases"/>
    <property type="match status" value="1"/>
</dbReference>
<dbReference type="RefSeq" id="WP_073270619.1">
    <property type="nucleotide sequence ID" value="NZ_FQTU01000009.1"/>
</dbReference>
<evidence type="ECO:0000259" key="9">
    <source>
        <dbReference type="SMART" id="SM00481"/>
    </source>
</evidence>
<dbReference type="NCBIfam" id="TIGR01856">
    <property type="entry name" value="hisJ_fam"/>
    <property type="match status" value="1"/>
</dbReference>
<dbReference type="InterPro" id="IPR003141">
    <property type="entry name" value="Pol/His_phosphatase_N"/>
</dbReference>
<accession>A0A1M4XB73</accession>
<comment type="pathway">
    <text evidence="1 8">Amino-acid biosynthesis; L-histidine biosynthesis; L-histidine from 5-phospho-alpha-D-ribose 1-diphosphate: step 8/9.</text>
</comment>
<dbReference type="AlphaFoldDB" id="A0A1M4XB73"/>
<dbReference type="GO" id="GO:0004401">
    <property type="term" value="F:histidinol-phosphatase activity"/>
    <property type="evidence" value="ECO:0007669"/>
    <property type="project" value="UniProtKB-UniRule"/>
</dbReference>
<evidence type="ECO:0000313" key="11">
    <source>
        <dbReference type="Proteomes" id="UP000184251"/>
    </source>
</evidence>
<dbReference type="EMBL" id="FQTU01000009">
    <property type="protein sequence ID" value="SHE90650.1"/>
    <property type="molecule type" value="Genomic_DNA"/>
</dbReference>
<dbReference type="Pfam" id="PF02811">
    <property type="entry name" value="PHP"/>
    <property type="match status" value="1"/>
</dbReference>
<evidence type="ECO:0000256" key="3">
    <source>
        <dbReference type="ARBA" id="ARBA00013085"/>
    </source>
</evidence>
<evidence type="ECO:0000256" key="5">
    <source>
        <dbReference type="ARBA" id="ARBA00022801"/>
    </source>
</evidence>
<evidence type="ECO:0000256" key="6">
    <source>
        <dbReference type="ARBA" id="ARBA00023102"/>
    </source>
</evidence>
<keyword evidence="5 8" id="KW-0378">Hydrolase</keyword>
<evidence type="ECO:0000256" key="2">
    <source>
        <dbReference type="ARBA" id="ARBA00009152"/>
    </source>
</evidence>
<protein>
    <recommendedName>
        <fullName evidence="3 8">Histidinol-phosphatase</fullName>
        <shortName evidence="8">HolPase</shortName>
        <ecNumber evidence="3 8">3.1.3.15</ecNumber>
    </recommendedName>
</protein>
<dbReference type="CDD" id="cd12110">
    <property type="entry name" value="PHP_HisPPase_Hisj_like"/>
    <property type="match status" value="1"/>
</dbReference>